<dbReference type="EMBL" id="JAFEKC020000004">
    <property type="protein sequence ID" value="KAK0515013.1"/>
    <property type="molecule type" value="Genomic_DNA"/>
</dbReference>
<accession>A0AA39R522</accession>
<dbReference type="PANTHER" id="PTHR47064">
    <property type="entry name" value="PUTATIVE (AFU_ORTHOLOGUE AFUA_1G08990)-RELATED"/>
    <property type="match status" value="1"/>
</dbReference>
<comment type="caution">
    <text evidence="3">The sequence shown here is derived from an EMBL/GenBank/DDBJ whole genome shotgun (WGS) entry which is preliminary data.</text>
</comment>
<keyword evidence="4" id="KW-1185">Reference proteome</keyword>
<protein>
    <recommendedName>
        <fullName evidence="2">SMP-30/Gluconolactonase/LRE-like region domain-containing protein</fullName>
    </recommendedName>
</protein>
<gene>
    <name evidence="3" type="ORF">JMJ35_002392</name>
</gene>
<evidence type="ECO:0000313" key="3">
    <source>
        <dbReference type="EMBL" id="KAK0515013.1"/>
    </source>
</evidence>
<feature type="domain" description="SMP-30/Gluconolactonase/LRE-like region" evidence="2">
    <location>
        <begin position="131"/>
        <end position="310"/>
    </location>
</feature>
<sequence length="433" mass="47122">MLSISIFTALLVGIISTSCSASRPILQSVLNAHAPEHGPLTPALAAPCDGYGFPHVTCMHRYGSVINGDFERKVLMPYEDTYPATTVLSDPSFHNVANSSFLVYDEAQGRKILGSSPVVDFMFRIPNVTHEAPVYVPDTNELYFSRLTHGFLPQLVVNLSVTPPTLSERLADPPIYAPAGARYKDGSIIYATIGGHHSLEGHSFHPGLYALDVASGKSRVLLNNYYGYYFNSVDDLDIDAKGQIWFTDNDYGRPDGVNTQPPQINVGTYRFDPHTGQVALVEDTLSQPNGVAFSPDQRTLYLTDTGAGEVIISPHVSPPPPRWNSTKPRTVYAYDVSPSGKQLLNKRPIHYAMEFVPDGIKVSREGYVLTATGYGIDVLTPDGTPIVRVLTNFTVVNIAWVGRGEGGATGELWAVGKMGVARVRWGLKGPVVD</sequence>
<name>A0AA39R522_9LECA</name>
<dbReference type="SUPFAM" id="SSF63829">
    <property type="entry name" value="Calcium-dependent phosphotriesterase"/>
    <property type="match status" value="1"/>
</dbReference>
<dbReference type="Pfam" id="PF08450">
    <property type="entry name" value="SGL"/>
    <property type="match status" value="1"/>
</dbReference>
<dbReference type="Gene3D" id="2.120.10.30">
    <property type="entry name" value="TolB, C-terminal domain"/>
    <property type="match status" value="1"/>
</dbReference>
<evidence type="ECO:0000259" key="2">
    <source>
        <dbReference type="Pfam" id="PF08450"/>
    </source>
</evidence>
<dbReference type="InterPro" id="IPR052988">
    <property type="entry name" value="Oryzine_lactonohydrolase"/>
</dbReference>
<dbReference type="InterPro" id="IPR013658">
    <property type="entry name" value="SGL"/>
</dbReference>
<keyword evidence="1" id="KW-0732">Signal</keyword>
<dbReference type="AlphaFoldDB" id="A0AA39R522"/>
<dbReference type="PANTHER" id="PTHR47064:SF2">
    <property type="entry name" value="SMP-30_GLUCONOLACTONASE_LRE-LIKE REGION DOMAIN-CONTAINING PROTEIN-RELATED"/>
    <property type="match status" value="1"/>
</dbReference>
<evidence type="ECO:0000313" key="4">
    <source>
        <dbReference type="Proteomes" id="UP001166286"/>
    </source>
</evidence>
<reference evidence="3" key="1">
    <citation type="submission" date="2023-03" db="EMBL/GenBank/DDBJ databases">
        <title>Complete genome of Cladonia borealis.</title>
        <authorList>
            <person name="Park H."/>
        </authorList>
    </citation>
    <scope>NUCLEOTIDE SEQUENCE</scope>
    <source>
        <strain evidence="3">ANT050790</strain>
    </source>
</reference>
<feature type="chain" id="PRO_5041210295" description="SMP-30/Gluconolactonase/LRE-like region domain-containing protein" evidence="1">
    <location>
        <begin position="22"/>
        <end position="433"/>
    </location>
</feature>
<proteinExistence type="predicted"/>
<feature type="signal peptide" evidence="1">
    <location>
        <begin position="1"/>
        <end position="21"/>
    </location>
</feature>
<dbReference type="InterPro" id="IPR011042">
    <property type="entry name" value="6-blade_b-propeller_TolB-like"/>
</dbReference>
<organism evidence="3 4">
    <name type="scientific">Cladonia borealis</name>
    <dbReference type="NCBI Taxonomy" id="184061"/>
    <lineage>
        <taxon>Eukaryota</taxon>
        <taxon>Fungi</taxon>
        <taxon>Dikarya</taxon>
        <taxon>Ascomycota</taxon>
        <taxon>Pezizomycotina</taxon>
        <taxon>Lecanoromycetes</taxon>
        <taxon>OSLEUM clade</taxon>
        <taxon>Lecanoromycetidae</taxon>
        <taxon>Lecanorales</taxon>
        <taxon>Lecanorineae</taxon>
        <taxon>Cladoniaceae</taxon>
        <taxon>Cladonia</taxon>
    </lineage>
</organism>
<dbReference type="Proteomes" id="UP001166286">
    <property type="component" value="Unassembled WGS sequence"/>
</dbReference>
<evidence type="ECO:0000256" key="1">
    <source>
        <dbReference type="SAM" id="SignalP"/>
    </source>
</evidence>